<dbReference type="OrthoDB" id="8249012at2759"/>
<dbReference type="Pfam" id="PF07350">
    <property type="entry name" value="Gig2-like"/>
    <property type="match status" value="1"/>
</dbReference>
<gene>
    <name evidence="2" type="ORF">UMAG_01722</name>
</gene>
<dbReference type="AlphaFoldDB" id="A0A0D1E3B0"/>
<feature type="compositionally biased region" description="Polar residues" evidence="1">
    <location>
        <begin position="1"/>
        <end position="10"/>
    </location>
</feature>
<dbReference type="SUPFAM" id="SSF51197">
    <property type="entry name" value="Clavaminate synthase-like"/>
    <property type="match status" value="1"/>
</dbReference>
<dbReference type="VEuPathDB" id="FungiDB:UMAG_01722"/>
<dbReference type="OMA" id="ISEKWHP"/>
<dbReference type="PANTHER" id="PTHR30613">
    <property type="entry name" value="UNCHARACTERIZED PROTEIN YBIU-RELATED"/>
    <property type="match status" value="1"/>
</dbReference>
<keyword evidence="3" id="KW-1185">Reference proteome</keyword>
<feature type="region of interest" description="Disordered" evidence="1">
    <location>
        <begin position="1"/>
        <end position="45"/>
    </location>
</feature>
<dbReference type="RefSeq" id="XP_011387694.1">
    <property type="nucleotide sequence ID" value="XM_011389392.1"/>
</dbReference>
<dbReference type="InterPro" id="IPR027443">
    <property type="entry name" value="IPNS-like_sf"/>
</dbReference>
<proteinExistence type="predicted"/>
<dbReference type="InterPro" id="IPR010856">
    <property type="entry name" value="Gig2-like"/>
</dbReference>
<evidence type="ECO:0000313" key="3">
    <source>
        <dbReference type="Proteomes" id="UP000000561"/>
    </source>
</evidence>
<dbReference type="Proteomes" id="UP000000561">
    <property type="component" value="Chromosome 3"/>
</dbReference>
<organism evidence="2 3">
    <name type="scientific">Mycosarcoma maydis</name>
    <name type="common">Corn smut fungus</name>
    <name type="synonym">Ustilago maydis</name>
    <dbReference type="NCBI Taxonomy" id="5270"/>
    <lineage>
        <taxon>Eukaryota</taxon>
        <taxon>Fungi</taxon>
        <taxon>Dikarya</taxon>
        <taxon>Basidiomycota</taxon>
        <taxon>Ustilaginomycotina</taxon>
        <taxon>Ustilaginomycetes</taxon>
        <taxon>Ustilaginales</taxon>
        <taxon>Ustilaginaceae</taxon>
        <taxon>Mycosarcoma</taxon>
    </lineage>
</organism>
<dbReference type="EMBL" id="CM003142">
    <property type="protein sequence ID" value="KIS70554.1"/>
    <property type="molecule type" value="Genomic_DNA"/>
</dbReference>
<sequence length="531" mass="58796">MCISSSSRRTLTGAAKAMRPSLDTSAASRSATVPPLPPLPPAKAGKEEGTIASVFASLSGGTLEDALPDRFAQLKQSLVTSPSHAEHLHRTWRSILSSLSRRVSETVELGGDCIPELDFPSTSSTTAAGPLENWTDAKTLDAIKQRGVAVIRNVIPSKHVLQWKQDIQVYAKLNRAKGFPQDNPQVYELYWTPAQLAARSHPNLLATCERFLQLFHRPLACNTAAEDDISKTCSLAHPLNYVDRLRIRQPGDSKFALGAHIDGGGIERWECDEFRGLWHHILTEGAEWQLHDPWSLGLNGERMAAKTDMYGGPGQCGVFRPLQGWLSMSNTKAGEGTLKVLPFLKESTAYIVLRPFFTCIKPESACSSREDYLAESNWRLDTTSRKFPGCSLGHNIELSPETHPHLELNQTMTSIPHVFPGDMVLWHCDAVHSVENRHDGKRDSSVMYIPAIPTTKLNWNYIIHQRRCFEQGLPPPDFPGGQGESTFHGRGTPDMVQGHTARASLGLQSLPLPANMDAHQKRLIDWCNEQL</sequence>
<dbReference type="Gene3D" id="2.60.120.330">
    <property type="entry name" value="B-lactam Antibiotic, Isopenicillin N Synthase, Chain"/>
    <property type="match status" value="1"/>
</dbReference>
<dbReference type="KEGG" id="uma:UMAG_01722"/>
<protein>
    <recommendedName>
        <fullName evidence="4">DUF1479 domain protein</fullName>
    </recommendedName>
</protein>
<dbReference type="PANTHER" id="PTHR30613:SF1">
    <property type="entry name" value="DUF1479 DOMAIN PROTEIN (AFU_ORTHOLOGUE AFUA_5G09280)"/>
    <property type="match status" value="1"/>
</dbReference>
<dbReference type="eggNOG" id="ENOG502QUAF">
    <property type="taxonomic scope" value="Eukaryota"/>
</dbReference>
<dbReference type="GeneID" id="23562640"/>
<dbReference type="STRING" id="237631.A0A0D1E3B0"/>
<evidence type="ECO:0008006" key="4">
    <source>
        <dbReference type="Google" id="ProtNLM"/>
    </source>
</evidence>
<feature type="compositionally biased region" description="Polar residues" evidence="1">
    <location>
        <begin position="22"/>
        <end position="31"/>
    </location>
</feature>
<reference evidence="2 3" key="1">
    <citation type="journal article" date="2006" name="Nature">
        <title>Insights from the genome of the biotrophic fungal plant pathogen Ustilago maydis.</title>
        <authorList>
            <person name="Kamper J."/>
            <person name="Kahmann R."/>
            <person name="Bolker M."/>
            <person name="Ma L.J."/>
            <person name="Brefort T."/>
            <person name="Saville B.J."/>
            <person name="Banuett F."/>
            <person name="Kronstad J.W."/>
            <person name="Gold S.E."/>
            <person name="Muller O."/>
            <person name="Perlin M.H."/>
            <person name="Wosten H.A."/>
            <person name="de Vries R."/>
            <person name="Ruiz-Herrera J."/>
            <person name="Reynaga-Pena C.G."/>
            <person name="Snetselaar K."/>
            <person name="McCann M."/>
            <person name="Perez-Martin J."/>
            <person name="Feldbrugge M."/>
            <person name="Basse C.W."/>
            <person name="Steinberg G."/>
            <person name="Ibeas J.I."/>
            <person name="Holloman W."/>
            <person name="Guzman P."/>
            <person name="Farman M."/>
            <person name="Stajich J.E."/>
            <person name="Sentandreu R."/>
            <person name="Gonzalez-Prieto J.M."/>
            <person name="Kennell J.C."/>
            <person name="Molina L."/>
            <person name="Schirawski J."/>
            <person name="Mendoza-Mendoza A."/>
            <person name="Greilinger D."/>
            <person name="Munch K."/>
            <person name="Rossel N."/>
            <person name="Scherer M."/>
            <person name="Vranes M."/>
            <person name="Ladendorf O."/>
            <person name="Vincon V."/>
            <person name="Fuchs U."/>
            <person name="Sandrock B."/>
            <person name="Meng S."/>
            <person name="Ho E.C."/>
            <person name="Cahill M.J."/>
            <person name="Boyce K.J."/>
            <person name="Klose J."/>
            <person name="Klosterman S.J."/>
            <person name="Deelstra H.J."/>
            <person name="Ortiz-Castellanos L."/>
            <person name="Li W."/>
            <person name="Sanchez-Alonso P."/>
            <person name="Schreier P.H."/>
            <person name="Hauser-Hahn I."/>
            <person name="Vaupel M."/>
            <person name="Koopmann E."/>
            <person name="Friedrich G."/>
            <person name="Voss H."/>
            <person name="Schluter T."/>
            <person name="Margolis J."/>
            <person name="Platt D."/>
            <person name="Swimmer C."/>
            <person name="Gnirke A."/>
            <person name="Chen F."/>
            <person name="Vysotskaia V."/>
            <person name="Mannhaupt G."/>
            <person name="Guldener U."/>
            <person name="Munsterkotter M."/>
            <person name="Haase D."/>
            <person name="Oesterheld M."/>
            <person name="Mewes H.W."/>
            <person name="Mauceli E.W."/>
            <person name="DeCaprio D."/>
            <person name="Wade C.M."/>
            <person name="Butler J."/>
            <person name="Young S."/>
            <person name="Jaffe D.B."/>
            <person name="Calvo S."/>
            <person name="Nusbaum C."/>
            <person name="Galagan J."/>
            <person name="Birren B.W."/>
        </authorList>
    </citation>
    <scope>NUCLEOTIDE SEQUENCE [LARGE SCALE GENOMIC DNA]</scope>
    <source>
        <strain evidence="3">DSM 14603 / FGSC 9021 / UM521</strain>
    </source>
</reference>
<name>A0A0D1E3B0_MYCMD</name>
<evidence type="ECO:0000313" key="2">
    <source>
        <dbReference type="EMBL" id="KIS70554.1"/>
    </source>
</evidence>
<evidence type="ECO:0000256" key="1">
    <source>
        <dbReference type="SAM" id="MobiDB-lite"/>
    </source>
</evidence>
<accession>A0A0D1E3B0</accession>
<dbReference type="InParanoid" id="A0A0D1E3B0"/>